<evidence type="ECO:0000313" key="2">
    <source>
        <dbReference type="EMBL" id="GGC59263.1"/>
    </source>
</evidence>
<dbReference type="SUPFAM" id="SSF53448">
    <property type="entry name" value="Nucleotide-diphospho-sugar transferases"/>
    <property type="match status" value="1"/>
</dbReference>
<dbReference type="RefSeq" id="WP_188625861.1">
    <property type="nucleotide sequence ID" value="NZ_BMIL01000003.1"/>
</dbReference>
<protein>
    <recommendedName>
        <fullName evidence="1">MobA-like NTP transferase domain-containing protein</fullName>
    </recommendedName>
</protein>
<reference evidence="2" key="1">
    <citation type="journal article" date="2014" name="Int. J. Syst. Evol. Microbiol.">
        <title>Complete genome sequence of Corynebacterium casei LMG S-19264T (=DSM 44701T), isolated from a smear-ripened cheese.</title>
        <authorList>
            <consortium name="US DOE Joint Genome Institute (JGI-PGF)"/>
            <person name="Walter F."/>
            <person name="Albersmeier A."/>
            <person name="Kalinowski J."/>
            <person name="Ruckert C."/>
        </authorList>
    </citation>
    <scope>NUCLEOTIDE SEQUENCE</scope>
    <source>
        <strain evidence="2">CGMCC 1.15343</strain>
    </source>
</reference>
<dbReference type="CDD" id="cd04182">
    <property type="entry name" value="GT_2_like_f"/>
    <property type="match status" value="1"/>
</dbReference>
<dbReference type="EMBL" id="BMIL01000003">
    <property type="protein sequence ID" value="GGC59263.1"/>
    <property type="molecule type" value="Genomic_DNA"/>
</dbReference>
<dbReference type="Gene3D" id="3.90.550.10">
    <property type="entry name" value="Spore Coat Polysaccharide Biosynthesis Protein SpsA, Chain A"/>
    <property type="match status" value="1"/>
</dbReference>
<dbReference type="Pfam" id="PF12804">
    <property type="entry name" value="NTP_transf_3"/>
    <property type="match status" value="1"/>
</dbReference>
<name>A0A916U429_9SPHI</name>
<comment type="caution">
    <text evidence="2">The sequence shown here is derived from an EMBL/GenBank/DDBJ whole genome shotgun (WGS) entry which is preliminary data.</text>
</comment>
<evidence type="ECO:0000259" key="1">
    <source>
        <dbReference type="Pfam" id="PF12804"/>
    </source>
</evidence>
<dbReference type="PANTHER" id="PTHR43777">
    <property type="entry name" value="MOLYBDENUM COFACTOR CYTIDYLYLTRANSFERASE"/>
    <property type="match status" value="1"/>
</dbReference>
<dbReference type="AlphaFoldDB" id="A0A916U429"/>
<sequence>MAKYGIIILAGGRSSRLGKPKQLLAFENGTLIEHVARQACDVANARTVVVSGAVHEEIVRALAALPVSVVHNPAWAEGMSASLEAGLSALLAEEPEVRACIMMVCDQPYVDTGLLEKMIFSYEQHAAEIVACTYADTVGTPALFGAAYFENLLNLAGPGGAKKIIAENETNVFYLPFPRGIIDIDTAQDYVTFIAGQS</sequence>
<evidence type="ECO:0000313" key="3">
    <source>
        <dbReference type="Proteomes" id="UP000651668"/>
    </source>
</evidence>
<dbReference type="InterPro" id="IPR025877">
    <property type="entry name" value="MobA-like_NTP_Trfase"/>
</dbReference>
<feature type="domain" description="MobA-like NTP transferase" evidence="1">
    <location>
        <begin position="7"/>
        <end position="168"/>
    </location>
</feature>
<dbReference type="InterPro" id="IPR029044">
    <property type="entry name" value="Nucleotide-diphossugar_trans"/>
</dbReference>
<reference evidence="2" key="2">
    <citation type="submission" date="2020-09" db="EMBL/GenBank/DDBJ databases">
        <authorList>
            <person name="Sun Q."/>
            <person name="Zhou Y."/>
        </authorList>
    </citation>
    <scope>NUCLEOTIDE SEQUENCE</scope>
    <source>
        <strain evidence="2">CGMCC 1.15343</strain>
    </source>
</reference>
<dbReference type="Proteomes" id="UP000651668">
    <property type="component" value="Unassembled WGS sequence"/>
</dbReference>
<organism evidence="2 3">
    <name type="scientific">Pedobacter quisquiliarum</name>
    <dbReference type="NCBI Taxonomy" id="1834438"/>
    <lineage>
        <taxon>Bacteria</taxon>
        <taxon>Pseudomonadati</taxon>
        <taxon>Bacteroidota</taxon>
        <taxon>Sphingobacteriia</taxon>
        <taxon>Sphingobacteriales</taxon>
        <taxon>Sphingobacteriaceae</taxon>
        <taxon>Pedobacter</taxon>
    </lineage>
</organism>
<accession>A0A916U429</accession>
<keyword evidence="3" id="KW-1185">Reference proteome</keyword>
<dbReference type="PANTHER" id="PTHR43777:SF1">
    <property type="entry name" value="MOLYBDENUM COFACTOR CYTIDYLYLTRANSFERASE"/>
    <property type="match status" value="1"/>
</dbReference>
<dbReference type="GO" id="GO:0016779">
    <property type="term" value="F:nucleotidyltransferase activity"/>
    <property type="evidence" value="ECO:0007669"/>
    <property type="project" value="UniProtKB-ARBA"/>
</dbReference>
<gene>
    <name evidence="2" type="ORF">GCM10011387_11100</name>
</gene>
<proteinExistence type="predicted"/>